<keyword evidence="4 5" id="KW-0472">Membrane</keyword>
<reference evidence="6" key="1">
    <citation type="journal article" date="2014" name="PLoS Negl. Trop. Dis.">
        <title>Identification and characterization of seminal fluid proteins in the Asian tiger mosquito, Aedes albopictus.</title>
        <authorList>
            <person name="Boes K.E."/>
            <person name="Ribeiro J.M."/>
            <person name="Wong A."/>
            <person name="Harrington L.C."/>
            <person name="Wolfner M.F."/>
            <person name="Sirot L.K."/>
        </authorList>
    </citation>
    <scope>NUCLEOTIDE SEQUENCE</scope>
    <source>
        <tissue evidence="6">Reproductive organs</tissue>
    </source>
</reference>
<evidence type="ECO:0000313" key="6">
    <source>
        <dbReference type="EMBL" id="JAC08108.1"/>
    </source>
</evidence>
<dbReference type="AlphaFoldDB" id="A0A023EFC2"/>
<comment type="subcellular location">
    <subcellularLocation>
        <location evidence="1">Membrane</location>
        <topology evidence="1">Multi-pass membrane protein</topology>
    </subcellularLocation>
</comment>
<evidence type="ECO:0000256" key="1">
    <source>
        <dbReference type="ARBA" id="ARBA00004141"/>
    </source>
</evidence>
<organism evidence="6">
    <name type="scientific">Aedes albopictus</name>
    <name type="common">Asian tiger mosquito</name>
    <name type="synonym">Stegomyia albopicta</name>
    <dbReference type="NCBI Taxonomy" id="7160"/>
    <lineage>
        <taxon>Eukaryota</taxon>
        <taxon>Metazoa</taxon>
        <taxon>Ecdysozoa</taxon>
        <taxon>Arthropoda</taxon>
        <taxon>Hexapoda</taxon>
        <taxon>Insecta</taxon>
        <taxon>Pterygota</taxon>
        <taxon>Neoptera</taxon>
        <taxon>Endopterygota</taxon>
        <taxon>Diptera</taxon>
        <taxon>Nematocera</taxon>
        <taxon>Culicoidea</taxon>
        <taxon>Culicidae</taxon>
        <taxon>Culicinae</taxon>
        <taxon>Aedini</taxon>
        <taxon>Aedes</taxon>
        <taxon>Stegomyia</taxon>
    </lineage>
</organism>
<evidence type="ECO:0000256" key="3">
    <source>
        <dbReference type="ARBA" id="ARBA00022989"/>
    </source>
</evidence>
<accession>A0A023EFC2</accession>
<dbReference type="VEuPathDB" id="VectorBase:AALC636_028610"/>
<evidence type="ECO:0000256" key="2">
    <source>
        <dbReference type="ARBA" id="ARBA00022692"/>
    </source>
</evidence>
<dbReference type="InterPro" id="IPR009436">
    <property type="entry name" value="AGTRAP"/>
</dbReference>
<feature type="transmembrane region" description="Helical" evidence="5">
    <location>
        <begin position="90"/>
        <end position="110"/>
    </location>
</feature>
<proteinExistence type="evidence at transcript level"/>
<protein>
    <submittedName>
        <fullName evidence="6">Putative angiotensin ii</fullName>
    </submittedName>
</protein>
<dbReference type="Pfam" id="PF06396">
    <property type="entry name" value="AGTRAP"/>
    <property type="match status" value="1"/>
</dbReference>
<sequence length="151" mass="16825">MDVQSAINTPHIRVKLIALIHTCLIAAALNSYWLPAAYQFYNIIFIITLFWAIHSRQSSDAVQIACFINVIGFLLDLFGIILYFPSKGAILSAVFAIFNLALRPFTLLLLHRELTDRGGSLSLAAETTGNNPSNYEDIDQQHQVFTPTILS</sequence>
<dbReference type="GO" id="GO:0038166">
    <property type="term" value="P:angiotensin-activated signaling pathway"/>
    <property type="evidence" value="ECO:0007669"/>
    <property type="project" value="InterPro"/>
</dbReference>
<dbReference type="SMART" id="SM00805">
    <property type="entry name" value="AGTRAP"/>
    <property type="match status" value="1"/>
</dbReference>
<dbReference type="PANTHER" id="PTHR16521:SF3">
    <property type="entry name" value="TYPE-1 ANGIOTENSIN II RECEPTOR-ASSOCIATED PROTEIN"/>
    <property type="match status" value="1"/>
</dbReference>
<evidence type="ECO:0000256" key="5">
    <source>
        <dbReference type="SAM" id="Phobius"/>
    </source>
</evidence>
<evidence type="ECO:0000256" key="4">
    <source>
        <dbReference type="ARBA" id="ARBA00023136"/>
    </source>
</evidence>
<name>A0A023EFC2_AEDAL</name>
<keyword evidence="2 5" id="KW-0812">Transmembrane</keyword>
<keyword evidence="3 5" id="KW-1133">Transmembrane helix</keyword>
<dbReference type="EMBL" id="GAPW01005490">
    <property type="protein sequence ID" value="JAC08108.1"/>
    <property type="molecule type" value="mRNA"/>
</dbReference>
<feature type="transmembrane region" description="Helical" evidence="5">
    <location>
        <begin position="36"/>
        <end position="53"/>
    </location>
</feature>
<dbReference type="PANTHER" id="PTHR16521">
    <property type="entry name" value="TYPE-1 ANGIOTENSIN II RECEPTOR-ASSOCIATED PROTEIN"/>
    <property type="match status" value="1"/>
</dbReference>
<feature type="transmembrane region" description="Helical" evidence="5">
    <location>
        <begin position="12"/>
        <end position="30"/>
    </location>
</feature>
<feature type="transmembrane region" description="Helical" evidence="5">
    <location>
        <begin position="65"/>
        <end position="84"/>
    </location>
</feature>
<dbReference type="GO" id="GO:0005886">
    <property type="term" value="C:plasma membrane"/>
    <property type="evidence" value="ECO:0007669"/>
    <property type="project" value="TreeGrafter"/>
</dbReference>
<dbReference type="VEuPathDB" id="VectorBase:AALFPA_077170"/>